<name>A0ACC0CIK5_9PEZI</name>
<evidence type="ECO:0000313" key="1">
    <source>
        <dbReference type="EMBL" id="KAI6080263.1"/>
    </source>
</evidence>
<reference evidence="1 2" key="1">
    <citation type="journal article" date="2022" name="New Phytol.">
        <title>Ecological generalism drives hyperdiversity of secondary metabolite gene clusters in xylarialean endophytes.</title>
        <authorList>
            <person name="Franco M.E.E."/>
            <person name="Wisecaver J.H."/>
            <person name="Arnold A.E."/>
            <person name="Ju Y.M."/>
            <person name="Slot J.C."/>
            <person name="Ahrendt S."/>
            <person name="Moore L.P."/>
            <person name="Eastman K.E."/>
            <person name="Scott K."/>
            <person name="Konkel Z."/>
            <person name="Mondo S.J."/>
            <person name="Kuo A."/>
            <person name="Hayes R.D."/>
            <person name="Haridas S."/>
            <person name="Andreopoulos B."/>
            <person name="Riley R."/>
            <person name="LaButti K."/>
            <person name="Pangilinan J."/>
            <person name="Lipzen A."/>
            <person name="Amirebrahimi M."/>
            <person name="Yan J."/>
            <person name="Adam C."/>
            <person name="Keymanesh K."/>
            <person name="Ng V."/>
            <person name="Louie K."/>
            <person name="Northen T."/>
            <person name="Drula E."/>
            <person name="Henrissat B."/>
            <person name="Hsieh H.M."/>
            <person name="Youens-Clark K."/>
            <person name="Lutzoni F."/>
            <person name="Miadlikowska J."/>
            <person name="Eastwood D.C."/>
            <person name="Hamelin R.C."/>
            <person name="Grigoriev I.V."/>
            <person name="U'Ren J.M."/>
        </authorList>
    </citation>
    <scope>NUCLEOTIDE SEQUENCE [LARGE SCALE GENOMIC DNA]</scope>
    <source>
        <strain evidence="1 2">ER1909</strain>
    </source>
</reference>
<sequence length="389" mass="43783">MYGYKKQSSWKVHIHECFAAYVEGLRSMKTIPCPNPDCSHGSGSEQELWFHLQDAHSYPPRDTKAKSEEERDIFVGQGNEYPQAKRRRIYSGQDSGKPGLTEASELEDKCIWTTPASPNGLESTASSSDTRALLSSGFDVDASQERYLSASSISSLSCGDEENLGIVTYGIPPGSASLLDYDVNAQDGIGNNLSLETMVSSPIYDSVSQVSLEEKGWTDERPPNALSLYDVSTDVVDPRLRDPMPLDQDMIDMVMEPLTGSYGNGDKQEPPQVAPINEKENIWPAEALLARWKQGRRIFYLVKWVGFGDEHNTWEKRIDVSSELADKFDAEYTNYGGNHIGVELLQKRIRHRKVEYLVHWKGRPATENSWENESTISPERIREFDNSKM</sequence>
<keyword evidence="2" id="KW-1185">Reference proteome</keyword>
<dbReference type="Proteomes" id="UP001497680">
    <property type="component" value="Unassembled WGS sequence"/>
</dbReference>
<comment type="caution">
    <text evidence="1">The sequence shown here is derived from an EMBL/GenBank/DDBJ whole genome shotgun (WGS) entry which is preliminary data.</text>
</comment>
<proteinExistence type="predicted"/>
<organism evidence="1 2">
    <name type="scientific">Hypoxylon rubiginosum</name>
    <dbReference type="NCBI Taxonomy" id="110542"/>
    <lineage>
        <taxon>Eukaryota</taxon>
        <taxon>Fungi</taxon>
        <taxon>Dikarya</taxon>
        <taxon>Ascomycota</taxon>
        <taxon>Pezizomycotina</taxon>
        <taxon>Sordariomycetes</taxon>
        <taxon>Xylariomycetidae</taxon>
        <taxon>Xylariales</taxon>
        <taxon>Hypoxylaceae</taxon>
        <taxon>Hypoxylon</taxon>
    </lineage>
</organism>
<gene>
    <name evidence="1" type="ORF">F4821DRAFT_251915</name>
</gene>
<accession>A0ACC0CIK5</accession>
<evidence type="ECO:0000313" key="2">
    <source>
        <dbReference type="Proteomes" id="UP001497680"/>
    </source>
</evidence>
<protein>
    <submittedName>
        <fullName evidence="1">Uncharacterized protein</fullName>
    </submittedName>
</protein>
<dbReference type="EMBL" id="MU394462">
    <property type="protein sequence ID" value="KAI6080263.1"/>
    <property type="molecule type" value="Genomic_DNA"/>
</dbReference>